<accession>A0A517M0D0</accession>
<sequence length="390" mass="43460">MDNLSENRSVRAVESDSDMQVFLITSWKRNEPPRNGSDLRLLCLEQACMSSDRIDTQVVDHFPYAANGGRASELAARWGWLFFPNSRFAAKVAAAQRDSDVVVLHRLGAAWASAPSDLAKCIVDVDDIPSQICEQGLCRGPRILAPLKWLRFCWVRQAEKQSLKRFGAVLVCSEDDARYLGLDNVHVVHNAFPREAIVSDDSTAIEPSDLLFVGELAYKPNEQGLRWFIEHVFPKIRRKRPGTTLRVVGRVPAKIPDAWDWRFADGVEFVGSVPSIPPYLDSTTLSICPLLEGRGTRIKILESLALKRCVVSTTIGAYGLALGKDSGVCRADAIEDFAECCDRLLSDPETRIRAAEQGQRIVRELYSPESAMRSFLSVVKTVGRNREALQ</sequence>
<keyword evidence="2" id="KW-1185">Reference proteome</keyword>
<dbReference type="PANTHER" id="PTHR12526">
    <property type="entry name" value="GLYCOSYLTRANSFERASE"/>
    <property type="match status" value="1"/>
</dbReference>
<dbReference type="KEGG" id="ruv:EC9_25250"/>
<name>A0A517M0D0_9BACT</name>
<dbReference type="SUPFAM" id="SSF53756">
    <property type="entry name" value="UDP-Glycosyltransferase/glycogen phosphorylase"/>
    <property type="match status" value="1"/>
</dbReference>
<proteinExistence type="predicted"/>
<dbReference type="Gene3D" id="3.40.50.2000">
    <property type="entry name" value="Glycogen Phosphorylase B"/>
    <property type="match status" value="2"/>
</dbReference>
<evidence type="ECO:0000313" key="1">
    <source>
        <dbReference type="EMBL" id="QDS88335.1"/>
    </source>
</evidence>
<dbReference type="Pfam" id="PF13692">
    <property type="entry name" value="Glyco_trans_1_4"/>
    <property type="match status" value="1"/>
</dbReference>
<reference evidence="1 2" key="1">
    <citation type="submission" date="2019-02" db="EMBL/GenBank/DDBJ databases">
        <title>Deep-cultivation of Planctomycetes and their phenomic and genomic characterization uncovers novel biology.</title>
        <authorList>
            <person name="Wiegand S."/>
            <person name="Jogler M."/>
            <person name="Boedeker C."/>
            <person name="Pinto D."/>
            <person name="Vollmers J."/>
            <person name="Rivas-Marin E."/>
            <person name="Kohn T."/>
            <person name="Peeters S.H."/>
            <person name="Heuer A."/>
            <person name="Rast P."/>
            <person name="Oberbeckmann S."/>
            <person name="Bunk B."/>
            <person name="Jeske O."/>
            <person name="Meyerdierks A."/>
            <person name="Storesund J.E."/>
            <person name="Kallscheuer N."/>
            <person name="Luecker S."/>
            <person name="Lage O.M."/>
            <person name="Pohl T."/>
            <person name="Merkel B.J."/>
            <person name="Hornburger P."/>
            <person name="Mueller R.-W."/>
            <person name="Bruemmer F."/>
            <person name="Labrenz M."/>
            <person name="Spormann A.M."/>
            <person name="Op den Camp H."/>
            <person name="Overmann J."/>
            <person name="Amann R."/>
            <person name="Jetten M.S.M."/>
            <person name="Mascher T."/>
            <person name="Medema M.H."/>
            <person name="Devos D.P."/>
            <person name="Kaster A.-K."/>
            <person name="Ovreas L."/>
            <person name="Rohde M."/>
            <person name="Galperin M.Y."/>
            <person name="Jogler C."/>
        </authorList>
    </citation>
    <scope>NUCLEOTIDE SEQUENCE [LARGE SCALE GENOMIC DNA]</scope>
    <source>
        <strain evidence="1 2">EC9</strain>
    </source>
</reference>
<evidence type="ECO:0008006" key="3">
    <source>
        <dbReference type="Google" id="ProtNLM"/>
    </source>
</evidence>
<dbReference type="OrthoDB" id="9807209at2"/>
<dbReference type="CDD" id="cd03801">
    <property type="entry name" value="GT4_PimA-like"/>
    <property type="match status" value="1"/>
</dbReference>
<dbReference type="EMBL" id="CP036261">
    <property type="protein sequence ID" value="QDS88335.1"/>
    <property type="molecule type" value="Genomic_DNA"/>
</dbReference>
<dbReference type="RefSeq" id="WP_145345494.1">
    <property type="nucleotide sequence ID" value="NZ_CP036261.1"/>
</dbReference>
<evidence type="ECO:0000313" key="2">
    <source>
        <dbReference type="Proteomes" id="UP000319557"/>
    </source>
</evidence>
<dbReference type="GO" id="GO:0016757">
    <property type="term" value="F:glycosyltransferase activity"/>
    <property type="evidence" value="ECO:0007669"/>
    <property type="project" value="TreeGrafter"/>
</dbReference>
<gene>
    <name evidence="1" type="ORF">EC9_25250</name>
</gene>
<dbReference type="AlphaFoldDB" id="A0A517M0D0"/>
<protein>
    <recommendedName>
        <fullName evidence="3">Glycosyl transferases group 1</fullName>
    </recommendedName>
</protein>
<dbReference type="PANTHER" id="PTHR12526:SF600">
    <property type="entry name" value="GLYCOSYL TRANSFERASE GROUP 1"/>
    <property type="match status" value="1"/>
</dbReference>
<dbReference type="Proteomes" id="UP000319557">
    <property type="component" value="Chromosome"/>
</dbReference>
<organism evidence="1 2">
    <name type="scientific">Rosistilla ulvae</name>
    <dbReference type="NCBI Taxonomy" id="1930277"/>
    <lineage>
        <taxon>Bacteria</taxon>
        <taxon>Pseudomonadati</taxon>
        <taxon>Planctomycetota</taxon>
        <taxon>Planctomycetia</taxon>
        <taxon>Pirellulales</taxon>
        <taxon>Pirellulaceae</taxon>
        <taxon>Rosistilla</taxon>
    </lineage>
</organism>